<feature type="coiled-coil region" evidence="1">
    <location>
        <begin position="196"/>
        <end position="261"/>
    </location>
</feature>
<gene>
    <name evidence="2" type="ORF">N311_06212</name>
</gene>
<evidence type="ECO:0000256" key="1">
    <source>
        <dbReference type="SAM" id="Coils"/>
    </source>
</evidence>
<evidence type="ECO:0000313" key="3">
    <source>
        <dbReference type="Proteomes" id="UP000054244"/>
    </source>
</evidence>
<dbReference type="AlphaFoldDB" id="A0A091NRB3"/>
<accession>A0A091NRB3</accession>
<feature type="coiled-coil region" evidence="1">
    <location>
        <begin position="37"/>
        <end position="123"/>
    </location>
</feature>
<dbReference type="SUPFAM" id="SSF58100">
    <property type="entry name" value="Bacterial hemolysins"/>
    <property type="match status" value="1"/>
</dbReference>
<keyword evidence="3" id="KW-1185">Reference proteome</keyword>
<protein>
    <recommendedName>
        <fullName evidence="4">Leucine-, glutamate-and lysine-rich protein 1</fullName>
    </recommendedName>
</protein>
<name>A0A091NRB3_APAVI</name>
<proteinExistence type="predicted"/>
<reference evidence="2 3" key="1">
    <citation type="submission" date="2014-04" db="EMBL/GenBank/DDBJ databases">
        <title>Genome evolution of avian class.</title>
        <authorList>
            <person name="Zhang G."/>
            <person name="Li C."/>
        </authorList>
    </citation>
    <scope>NUCLEOTIDE SEQUENCE [LARGE SCALE GENOMIC DNA]</scope>
    <source>
        <strain evidence="2">BGI_N311</strain>
    </source>
</reference>
<organism evidence="2 3">
    <name type="scientific">Apaloderma vittatum</name>
    <name type="common">Bar-tailed trogon</name>
    <dbReference type="NCBI Taxonomy" id="57397"/>
    <lineage>
        <taxon>Eukaryota</taxon>
        <taxon>Metazoa</taxon>
        <taxon>Chordata</taxon>
        <taxon>Craniata</taxon>
        <taxon>Vertebrata</taxon>
        <taxon>Euteleostomi</taxon>
        <taxon>Archelosauria</taxon>
        <taxon>Archosauria</taxon>
        <taxon>Dinosauria</taxon>
        <taxon>Saurischia</taxon>
        <taxon>Theropoda</taxon>
        <taxon>Coelurosauria</taxon>
        <taxon>Aves</taxon>
        <taxon>Neognathae</taxon>
        <taxon>Neoaves</taxon>
        <taxon>Telluraves</taxon>
        <taxon>Coraciimorphae</taxon>
        <taxon>Trogoniformes</taxon>
        <taxon>Trogonidae</taxon>
        <taxon>Apaloderma</taxon>
    </lineage>
</organism>
<dbReference type="PANTHER" id="PTHR34251">
    <property type="entry name" value="LEUCINE-, GLUTAMATE- AND LYSINE-RICH PROTEIN 1"/>
    <property type="match status" value="1"/>
</dbReference>
<evidence type="ECO:0000313" key="2">
    <source>
        <dbReference type="EMBL" id="KFP92298.1"/>
    </source>
</evidence>
<dbReference type="EMBL" id="KL392983">
    <property type="protein sequence ID" value="KFP92298.1"/>
    <property type="molecule type" value="Genomic_DNA"/>
</dbReference>
<keyword evidence="1" id="KW-0175">Coiled coil</keyword>
<sequence length="284" mass="33114">MERHVPIHALPEEIRKMSRDETVCKYCGVSYLILQEFKVMEEKVKAMEKEIKFYEGSIEREKGLQAELQSLYQDLDHYRADGESKTERIKNLTVELKTKQDELKNVKEDLRYFQEEKEAAYKQSQALRNTVEHHCSTLNKAISLFPFIRSELDSIKEVISSNLENWAAMKEEIFLQIKTVSKEALTGNVISFSSEIPKLNERLAKSQRENECLQEKVKHLTLVADTVELKTQQLQTSLQQGNELQSRCRELQKETLDLTNQVETVGLKLQKVTAEMDHYKKLLM</sequence>
<dbReference type="Proteomes" id="UP000054244">
    <property type="component" value="Unassembled WGS sequence"/>
</dbReference>
<evidence type="ECO:0008006" key="4">
    <source>
        <dbReference type="Google" id="ProtNLM"/>
    </source>
</evidence>
<dbReference type="PANTHER" id="PTHR34251:SF1">
    <property type="entry name" value="LEUCINE, GLUTAMATE AND LYSINE RICH 1"/>
    <property type="match status" value="1"/>
</dbReference>
<dbReference type="InterPro" id="IPR038799">
    <property type="entry name" value="LEKR1"/>
</dbReference>